<sequence>MKLGHTPVTDEEVAEMEVSQPLTKPERPYSPSEMVIDGVVWTNHSRSKALSVYKAPEMLFHITVENKSGKAHASPEEGAGNEYGTGDLFGTALHVYASGPVDNWVAAALQGQVDYWLGEGREDSMRQICMEFKKQWPAAVDAMETAYATAKQEYLISKSQEEAKRPGLSREEVDAIARMEAGKRRKLARRLQYAIPVRIEIDPKLQGVWLVQPGGENTDLYALPTIFFHPAKTFQGLWTEQALGMASPGGFFLAAREDGRLYICATRRLADRYKVDQNFRALMKLPEAQISYGLLRAGNVSYRVGPEKIQKILKLAPTRVDTKQPGGWYRIDIDGRNVPVRPEDPKLGLFSVEKWNTWLNDLPEGVFKDSVVTVTTEGGTEQRYLWQGTWPAEPEFGAEGKYHKILASDEVFIASLADRRYFLPMKPGVDPFALWKSKLPAMRGKLHRYGTLVLLLNDMPAYIVKRNEYKKFLVDAEARMGKIAINTPGCFAFEPGSQFGPGRKKMIIDPAAHSELMTEQEWKAITAKFDEAKFDEAAGVISFCHKGVDCTTRVIKMPEENCSARHTESCKLTTVDGEILLVSFTKQKDSFGPFEPRHTKEYAKWVWSLPWGSFNPDTHEAIVDFGSGERRYRMTAYTWNSLVLTRGIGVTSEPEGRFFTLSVDGDRKKGFMGPFDSGWPELVPADEWNAWVAGMPAAELLTLVEGDPVFVFGYGPQTRVFRFFETDYKEPEVGTAGCILLWADEEWGKVPVLAKGLDDMDVNAKNLERLIGQEAYAQVAGRLAWLSPAAEEYLEELEEGGEEVPQLYYGDGLNLPGDEGLNLAGLTLHNETLLDQAPLNVVDGAGTAEGADFVYAYFTGRTLILWGTSSPQFYSQQQQNELAWDKGWTQILIYKIEDECDSGYRLQVNGLAAEHEEAFSTYMIVFGHDDVPVNFVRE</sequence>
<evidence type="ECO:0000313" key="2">
    <source>
        <dbReference type="EMBL" id="WTP91375.1"/>
    </source>
</evidence>
<reference evidence="2" key="1">
    <citation type="submission" date="2022-10" db="EMBL/GenBank/DDBJ databases">
        <title>The complete genomes of actinobacterial strains from the NBC collection.</title>
        <authorList>
            <person name="Joergensen T.S."/>
            <person name="Alvarez Arevalo M."/>
            <person name="Sterndorff E.B."/>
            <person name="Faurdal D."/>
            <person name="Vuksanovic O."/>
            <person name="Mourched A.-S."/>
            <person name="Charusanti P."/>
            <person name="Shaw S."/>
            <person name="Blin K."/>
            <person name="Weber T."/>
        </authorList>
    </citation>
    <scope>NUCLEOTIDE SEQUENCE</scope>
    <source>
        <strain evidence="2">NBC 00180</strain>
    </source>
</reference>
<gene>
    <name evidence="2" type="ORF">OG477_41475</name>
</gene>
<dbReference type="EMBL" id="CP108140">
    <property type="protein sequence ID" value="WTP91375.1"/>
    <property type="molecule type" value="Genomic_DNA"/>
</dbReference>
<name>A0AAU1ICG3_9ACTN</name>
<accession>A0AAU1ICG3</accession>
<dbReference type="AlphaFoldDB" id="A0AAU1ICG3"/>
<protein>
    <submittedName>
        <fullName evidence="2">Uncharacterized protein</fullName>
    </submittedName>
</protein>
<feature type="region of interest" description="Disordered" evidence="1">
    <location>
        <begin position="1"/>
        <end position="29"/>
    </location>
</feature>
<proteinExistence type="predicted"/>
<organism evidence="2">
    <name type="scientific">Streptomyces sp. NBC_00180</name>
    <dbReference type="NCBI Taxonomy" id="2903632"/>
    <lineage>
        <taxon>Bacteria</taxon>
        <taxon>Bacillati</taxon>
        <taxon>Actinomycetota</taxon>
        <taxon>Actinomycetes</taxon>
        <taxon>Kitasatosporales</taxon>
        <taxon>Streptomycetaceae</taxon>
        <taxon>Streptomyces</taxon>
    </lineage>
</organism>
<evidence type="ECO:0000256" key="1">
    <source>
        <dbReference type="SAM" id="MobiDB-lite"/>
    </source>
</evidence>